<dbReference type="InterPro" id="IPR037069">
    <property type="entry name" value="AcylCoA_DH/ox_N_sf"/>
</dbReference>
<comment type="caution">
    <text evidence="2">The sequence shown here is derived from an EMBL/GenBank/DDBJ whole genome shotgun (WGS) entry which is preliminary data.</text>
</comment>
<reference evidence="2 3" key="1">
    <citation type="submission" date="2019-11" db="EMBL/GenBank/DDBJ databases">
        <title>Nocardia sp. nov. CT2-14 isolated from soil.</title>
        <authorList>
            <person name="Kanchanasin P."/>
            <person name="Tanasupawat S."/>
            <person name="Yuki M."/>
            <person name="Kudo T."/>
        </authorList>
    </citation>
    <scope>NUCLEOTIDE SEQUENCE [LARGE SCALE GENOMIC DNA]</scope>
    <source>
        <strain evidence="2 3">CT2-14</strain>
    </source>
</reference>
<feature type="domain" description="Acyl-CoA dehydrogenase/oxidase N-terminal" evidence="1">
    <location>
        <begin position="14"/>
        <end position="97"/>
    </location>
</feature>
<protein>
    <submittedName>
        <fullName evidence="2">Acyl-CoA dehydrogenase</fullName>
    </submittedName>
</protein>
<dbReference type="AlphaFoldDB" id="A0A6I3L1V3"/>
<dbReference type="Proteomes" id="UP000432464">
    <property type="component" value="Unassembled WGS sequence"/>
</dbReference>
<organism evidence="2 3">
    <name type="scientific">Nocardia aurantiaca</name>
    <dbReference type="NCBI Taxonomy" id="2675850"/>
    <lineage>
        <taxon>Bacteria</taxon>
        <taxon>Bacillati</taxon>
        <taxon>Actinomycetota</taxon>
        <taxon>Actinomycetes</taxon>
        <taxon>Mycobacteriales</taxon>
        <taxon>Nocardiaceae</taxon>
        <taxon>Nocardia</taxon>
    </lineage>
</organism>
<dbReference type="Pfam" id="PF02771">
    <property type="entry name" value="Acyl-CoA_dh_N"/>
    <property type="match status" value="1"/>
</dbReference>
<keyword evidence="3" id="KW-1185">Reference proteome</keyword>
<dbReference type="GO" id="GO:0003995">
    <property type="term" value="F:acyl-CoA dehydrogenase activity"/>
    <property type="evidence" value="ECO:0007669"/>
    <property type="project" value="TreeGrafter"/>
</dbReference>
<gene>
    <name evidence="2" type="ORF">GLP40_23280</name>
</gene>
<evidence type="ECO:0000313" key="3">
    <source>
        <dbReference type="Proteomes" id="UP000432464"/>
    </source>
</evidence>
<dbReference type="InterPro" id="IPR046373">
    <property type="entry name" value="Acyl-CoA_Oxase/DH_mid-dom_sf"/>
</dbReference>
<dbReference type="SUPFAM" id="SSF56645">
    <property type="entry name" value="Acyl-CoA dehydrogenase NM domain-like"/>
    <property type="match status" value="1"/>
</dbReference>
<sequence length="363" mass="38866">MATDRATVTAADAHSFVGRVRDYAESVLRPQALRTDRDGVPRSRIGELAELGLLNHLAPIEFGGLAIDRETDRLVHEIVSGACFNTWLVWAQHAPLAGRITEARAAGLASSELAERVLRGELLLGAGVSDVRRYPDRYIAARRAPGGWIFTGTISWVSGWGLNAALAVAAVDPSTETVVTALIPVDERTHSDGPLALAAVAGSRTERVRLDEVFVPDQQVLSAHSLAHARLLDIGLASDARGHHFGLAETVLRELEATADLQARHVAAVWRPRVAAIRSRAYALADEARAHGGGPHRLDERLATKAASGEALSTLTRALLIARSGRGLGNDDTAQLHARSALFVLVQGQTTDVRRAQLAELAR</sequence>
<proteinExistence type="predicted"/>
<dbReference type="PANTHER" id="PTHR43884:SF12">
    <property type="entry name" value="ISOVALERYL-COA DEHYDROGENASE, MITOCHONDRIAL-RELATED"/>
    <property type="match status" value="1"/>
</dbReference>
<dbReference type="Gene3D" id="1.10.540.10">
    <property type="entry name" value="Acyl-CoA dehydrogenase/oxidase, N-terminal domain"/>
    <property type="match status" value="1"/>
</dbReference>
<evidence type="ECO:0000313" key="2">
    <source>
        <dbReference type="EMBL" id="MTE15681.1"/>
    </source>
</evidence>
<dbReference type="PANTHER" id="PTHR43884">
    <property type="entry name" value="ACYL-COA DEHYDROGENASE"/>
    <property type="match status" value="1"/>
</dbReference>
<name>A0A6I3L1V3_9NOCA</name>
<accession>A0A6I3L1V3</accession>
<dbReference type="EMBL" id="WMBB01000011">
    <property type="protein sequence ID" value="MTE15681.1"/>
    <property type="molecule type" value="Genomic_DNA"/>
</dbReference>
<dbReference type="InterPro" id="IPR009100">
    <property type="entry name" value="AcylCoA_DH/oxidase_NM_dom_sf"/>
</dbReference>
<dbReference type="Gene3D" id="2.40.110.10">
    <property type="entry name" value="Butyryl-CoA Dehydrogenase, subunit A, domain 2"/>
    <property type="match status" value="1"/>
</dbReference>
<dbReference type="GO" id="GO:0050660">
    <property type="term" value="F:flavin adenine dinucleotide binding"/>
    <property type="evidence" value="ECO:0007669"/>
    <property type="project" value="InterPro"/>
</dbReference>
<dbReference type="InterPro" id="IPR013786">
    <property type="entry name" value="AcylCoA_DH/ox_N"/>
</dbReference>
<dbReference type="RefSeq" id="WP_154790130.1">
    <property type="nucleotide sequence ID" value="NZ_WMBB01000011.1"/>
</dbReference>
<evidence type="ECO:0000259" key="1">
    <source>
        <dbReference type="Pfam" id="PF02771"/>
    </source>
</evidence>